<dbReference type="InterPro" id="IPR037046">
    <property type="entry name" value="AlkA_N_sf"/>
</dbReference>
<dbReference type="InterPro" id="IPR004026">
    <property type="entry name" value="Ada_DNA_repair_Zn-bd"/>
</dbReference>
<dbReference type="PANTHER" id="PTHR43003">
    <property type="entry name" value="DNA-3-METHYLADENINE GLYCOSYLASE"/>
    <property type="match status" value="1"/>
</dbReference>
<dbReference type="GO" id="GO:0008725">
    <property type="term" value="F:DNA-3-methyladenine glycosylase activity"/>
    <property type="evidence" value="ECO:0007669"/>
    <property type="project" value="TreeGrafter"/>
</dbReference>
<evidence type="ECO:0000256" key="8">
    <source>
        <dbReference type="ARBA" id="ARBA00023125"/>
    </source>
</evidence>
<evidence type="ECO:0000259" key="12">
    <source>
        <dbReference type="PROSITE" id="PS01124"/>
    </source>
</evidence>
<comment type="cofactor">
    <cofactor evidence="1">
        <name>Zn(2+)</name>
        <dbReference type="ChEBI" id="CHEBI:29105"/>
    </cofactor>
</comment>
<dbReference type="GO" id="GO:0008168">
    <property type="term" value="F:methyltransferase activity"/>
    <property type="evidence" value="ECO:0007669"/>
    <property type="project" value="UniProtKB-KW"/>
</dbReference>
<dbReference type="Pfam" id="PF06029">
    <property type="entry name" value="AlkA_N"/>
    <property type="match status" value="1"/>
</dbReference>
<keyword evidence="2" id="KW-0489">Methyltransferase</keyword>
<evidence type="ECO:0000313" key="13">
    <source>
        <dbReference type="EMBL" id="GGW90408.1"/>
    </source>
</evidence>
<evidence type="ECO:0000256" key="9">
    <source>
        <dbReference type="ARBA" id="ARBA00023159"/>
    </source>
</evidence>
<reference evidence="13" key="2">
    <citation type="submission" date="2020-09" db="EMBL/GenBank/DDBJ databases">
        <authorList>
            <person name="Sun Q."/>
            <person name="Kim S."/>
        </authorList>
    </citation>
    <scope>NUCLEOTIDE SEQUENCE</scope>
    <source>
        <strain evidence="13">KCTC 22164</strain>
    </source>
</reference>
<dbReference type="GO" id="GO:0032993">
    <property type="term" value="C:protein-DNA complex"/>
    <property type="evidence" value="ECO:0007669"/>
    <property type="project" value="TreeGrafter"/>
</dbReference>
<dbReference type="Proteomes" id="UP000631300">
    <property type="component" value="Unassembled WGS sequence"/>
</dbReference>
<dbReference type="SUPFAM" id="SSF55945">
    <property type="entry name" value="TATA-box binding protein-like"/>
    <property type="match status" value="1"/>
</dbReference>
<evidence type="ECO:0000256" key="3">
    <source>
        <dbReference type="ARBA" id="ARBA00022679"/>
    </source>
</evidence>
<dbReference type="GO" id="GO:0043565">
    <property type="term" value="F:sequence-specific DNA binding"/>
    <property type="evidence" value="ECO:0007669"/>
    <property type="project" value="InterPro"/>
</dbReference>
<dbReference type="PANTHER" id="PTHR43003:SF13">
    <property type="entry name" value="DNA-3-METHYLADENINE GLYCOSYLASE 2"/>
    <property type="match status" value="1"/>
</dbReference>
<proteinExistence type="predicted"/>
<evidence type="ECO:0000256" key="10">
    <source>
        <dbReference type="ARBA" id="ARBA00023163"/>
    </source>
</evidence>
<dbReference type="Gene3D" id="3.30.310.20">
    <property type="entry name" value="DNA-3-methyladenine glycosylase AlkA, N-terminal domain"/>
    <property type="match status" value="1"/>
</dbReference>
<dbReference type="SMART" id="SM00342">
    <property type="entry name" value="HTH_ARAC"/>
    <property type="match status" value="1"/>
</dbReference>
<gene>
    <name evidence="13" type="ORF">GCM10007391_25770</name>
</gene>
<dbReference type="GO" id="GO:0005737">
    <property type="term" value="C:cytoplasm"/>
    <property type="evidence" value="ECO:0007669"/>
    <property type="project" value="TreeGrafter"/>
</dbReference>
<protein>
    <submittedName>
        <fullName evidence="13">3-methyladenine DNA glycosylase</fullName>
    </submittedName>
</protein>
<dbReference type="InterPro" id="IPR035451">
    <property type="entry name" value="Ada-like_dom_sf"/>
</dbReference>
<dbReference type="Gene3D" id="1.10.340.30">
    <property type="entry name" value="Hypothetical protein, domain 2"/>
    <property type="match status" value="1"/>
</dbReference>
<keyword evidence="8" id="KW-0238">DNA-binding</keyword>
<evidence type="ECO:0000313" key="14">
    <source>
        <dbReference type="Proteomes" id="UP000631300"/>
    </source>
</evidence>
<dbReference type="InterPro" id="IPR018060">
    <property type="entry name" value="HTH_AraC"/>
</dbReference>
<dbReference type="InterPro" id="IPR009057">
    <property type="entry name" value="Homeodomain-like_sf"/>
</dbReference>
<dbReference type="SUPFAM" id="SSF57884">
    <property type="entry name" value="Ada DNA repair protein, N-terminal domain (N-Ada 10)"/>
    <property type="match status" value="1"/>
</dbReference>
<dbReference type="GO" id="GO:0032259">
    <property type="term" value="P:methylation"/>
    <property type="evidence" value="ECO:0007669"/>
    <property type="project" value="UniProtKB-KW"/>
</dbReference>
<evidence type="ECO:0000256" key="11">
    <source>
        <dbReference type="ARBA" id="ARBA00023204"/>
    </source>
</evidence>
<dbReference type="GO" id="GO:0003700">
    <property type="term" value="F:DNA-binding transcription factor activity"/>
    <property type="evidence" value="ECO:0007669"/>
    <property type="project" value="InterPro"/>
</dbReference>
<dbReference type="GO" id="GO:0006285">
    <property type="term" value="P:base-excision repair, AP site formation"/>
    <property type="evidence" value="ECO:0007669"/>
    <property type="project" value="TreeGrafter"/>
</dbReference>
<evidence type="ECO:0000256" key="6">
    <source>
        <dbReference type="ARBA" id="ARBA00022833"/>
    </source>
</evidence>
<dbReference type="InterPro" id="IPR010316">
    <property type="entry name" value="AlkA_N"/>
</dbReference>
<evidence type="ECO:0000256" key="2">
    <source>
        <dbReference type="ARBA" id="ARBA00022603"/>
    </source>
</evidence>
<keyword evidence="7" id="KW-0805">Transcription regulation</keyword>
<accession>A0A918MZM6</accession>
<dbReference type="SUPFAM" id="SSF48150">
    <property type="entry name" value="DNA-glycosylase"/>
    <property type="match status" value="1"/>
</dbReference>
<keyword evidence="4" id="KW-0479">Metal-binding</keyword>
<dbReference type="GO" id="GO:0008270">
    <property type="term" value="F:zinc ion binding"/>
    <property type="evidence" value="ECO:0007669"/>
    <property type="project" value="InterPro"/>
</dbReference>
<dbReference type="InterPro" id="IPR051912">
    <property type="entry name" value="Alkylbase_DNA_Glycosylase/TA"/>
</dbReference>
<evidence type="ECO:0000256" key="5">
    <source>
        <dbReference type="ARBA" id="ARBA00022763"/>
    </source>
</evidence>
<keyword evidence="14" id="KW-1185">Reference proteome</keyword>
<organism evidence="13 14">
    <name type="scientific">Alteromonas halophila</name>
    <dbReference type="NCBI Taxonomy" id="516698"/>
    <lineage>
        <taxon>Bacteria</taxon>
        <taxon>Pseudomonadati</taxon>
        <taxon>Pseudomonadota</taxon>
        <taxon>Gammaproteobacteria</taxon>
        <taxon>Alteromonadales</taxon>
        <taxon>Alteromonadaceae</taxon>
        <taxon>Alteromonas/Salinimonas group</taxon>
        <taxon>Alteromonas</taxon>
    </lineage>
</organism>
<dbReference type="GO" id="GO:0032131">
    <property type="term" value="F:alkylated DNA binding"/>
    <property type="evidence" value="ECO:0007669"/>
    <property type="project" value="TreeGrafter"/>
</dbReference>
<keyword evidence="10" id="KW-0804">Transcription</keyword>
<dbReference type="SUPFAM" id="SSF46689">
    <property type="entry name" value="Homeodomain-like"/>
    <property type="match status" value="1"/>
</dbReference>
<evidence type="ECO:0000256" key="4">
    <source>
        <dbReference type="ARBA" id="ARBA00022723"/>
    </source>
</evidence>
<keyword evidence="11" id="KW-0234">DNA repair</keyword>
<dbReference type="AlphaFoldDB" id="A0A918MZM6"/>
<dbReference type="GO" id="GO:0006307">
    <property type="term" value="P:DNA alkylation repair"/>
    <property type="evidence" value="ECO:0007669"/>
    <property type="project" value="TreeGrafter"/>
</dbReference>
<keyword evidence="6" id="KW-0862">Zinc</keyword>
<name>A0A918MZM6_9ALTE</name>
<dbReference type="Gene3D" id="1.10.10.60">
    <property type="entry name" value="Homeodomain-like"/>
    <property type="match status" value="1"/>
</dbReference>
<dbReference type="EMBL" id="BMXP01000007">
    <property type="protein sequence ID" value="GGW90408.1"/>
    <property type="molecule type" value="Genomic_DNA"/>
</dbReference>
<feature type="domain" description="HTH araC/xylS-type" evidence="12">
    <location>
        <begin position="104"/>
        <end position="187"/>
    </location>
</feature>
<dbReference type="Gene3D" id="3.40.10.10">
    <property type="entry name" value="DNA Methylphosphotriester Repair Domain"/>
    <property type="match status" value="1"/>
</dbReference>
<comment type="caution">
    <text evidence="13">The sequence shown here is derived from an EMBL/GenBank/DDBJ whole genome shotgun (WGS) entry which is preliminary data.</text>
</comment>
<evidence type="ECO:0000256" key="1">
    <source>
        <dbReference type="ARBA" id="ARBA00001947"/>
    </source>
</evidence>
<sequence>MQGVESSLRQYYQQARQSRDPRFDGKFFVAVKTTGIFCRPVCPARLPAEHNVTYYAHAAQALQHGYRPCLRCRPDSAPQSPAWRGVQSSVTRAQTLLSAIPPQSVAHIASRLGISERYLHKLITTHLGMSPKTYQNMQQVLFAKQLLQHSSTDVATIADAAGFNSARQLQRQLKQYCKMTPSALRRPLSKADADQGRAPVATLYLAYRPPYDWYQVRDFLRLRAITGIETVRDNSYCRQVTYPGGTGQITATHQPDKHRFKVELALSSLTHIYPLMTSVARILDTHADPVLIATSLSEAGLRQSQFSAGLRIPGVWSRFEGGCRAILGQQVSVKAAINKLSEFAACFDRQTPWGRAFPSPEQVAEDDLSWLAMPGARRKALRDFACLMAATPDADDNAVLAIPGIGPWTLHYLKMRADHDPDQYLATDLIVRKMASGLDLNPERATPWRSYLTVALWQLASAQT</sequence>
<keyword evidence="3" id="KW-0808">Transferase</keyword>
<dbReference type="GO" id="GO:0043916">
    <property type="term" value="F:DNA-7-methylguanine glycosylase activity"/>
    <property type="evidence" value="ECO:0007669"/>
    <property type="project" value="TreeGrafter"/>
</dbReference>
<dbReference type="Pfam" id="PF12833">
    <property type="entry name" value="HTH_18"/>
    <property type="match status" value="1"/>
</dbReference>
<dbReference type="Pfam" id="PF02805">
    <property type="entry name" value="Ada_Zn_binding"/>
    <property type="match status" value="1"/>
</dbReference>
<reference evidence="13" key="1">
    <citation type="journal article" date="2014" name="Int. J. Syst. Evol. Microbiol.">
        <title>Complete genome sequence of Corynebacterium casei LMG S-19264T (=DSM 44701T), isolated from a smear-ripened cheese.</title>
        <authorList>
            <consortium name="US DOE Joint Genome Institute (JGI-PGF)"/>
            <person name="Walter F."/>
            <person name="Albersmeier A."/>
            <person name="Kalinowski J."/>
            <person name="Ruckert C."/>
        </authorList>
    </citation>
    <scope>NUCLEOTIDE SEQUENCE</scope>
    <source>
        <strain evidence="13">KCTC 22164</strain>
    </source>
</reference>
<keyword evidence="5" id="KW-0227">DNA damage</keyword>
<dbReference type="InterPro" id="IPR011257">
    <property type="entry name" value="DNA_glycosylase"/>
</dbReference>
<evidence type="ECO:0000256" key="7">
    <source>
        <dbReference type="ARBA" id="ARBA00023015"/>
    </source>
</evidence>
<keyword evidence="9" id="KW-0010">Activator</keyword>
<dbReference type="SMART" id="SM01009">
    <property type="entry name" value="AlkA_N"/>
    <property type="match status" value="1"/>
</dbReference>
<dbReference type="PROSITE" id="PS01124">
    <property type="entry name" value="HTH_ARAC_FAMILY_2"/>
    <property type="match status" value="1"/>
</dbReference>
<dbReference type="FunFam" id="3.40.10.10:FF:000001">
    <property type="entry name" value="DNA-3-methyladenine glycosylase 2"/>
    <property type="match status" value="1"/>
</dbReference>